<feature type="region of interest" description="Disordered" evidence="15">
    <location>
        <begin position="270"/>
        <end position="340"/>
    </location>
</feature>
<dbReference type="KEGG" id="uma:UMAG_12288"/>
<evidence type="ECO:0000256" key="6">
    <source>
        <dbReference type="ARBA" id="ARBA00022801"/>
    </source>
</evidence>
<dbReference type="Proteomes" id="UP000000561">
    <property type="component" value="Chromosome 17"/>
</dbReference>
<evidence type="ECO:0000256" key="11">
    <source>
        <dbReference type="ARBA" id="ARBA00022932"/>
    </source>
</evidence>
<dbReference type="GeneID" id="23568034"/>
<dbReference type="GO" id="GO:0003887">
    <property type="term" value="F:DNA-directed DNA polymerase activity"/>
    <property type="evidence" value="ECO:0007669"/>
    <property type="project" value="UniProtKB-KW"/>
</dbReference>
<dbReference type="VEuPathDB" id="FungiDB:UMAG_12288"/>
<dbReference type="SUPFAM" id="SSF53098">
    <property type="entry name" value="Ribonuclease H-like"/>
    <property type="match status" value="1"/>
</dbReference>
<feature type="region of interest" description="Disordered" evidence="15">
    <location>
        <begin position="1"/>
        <end position="62"/>
    </location>
</feature>
<feature type="compositionally biased region" description="Polar residues" evidence="15">
    <location>
        <begin position="301"/>
        <end position="327"/>
    </location>
</feature>
<dbReference type="InterPro" id="IPR039537">
    <property type="entry name" value="Retrotran_Ty1/copia-like"/>
</dbReference>
<evidence type="ECO:0000256" key="10">
    <source>
        <dbReference type="ARBA" id="ARBA00022918"/>
    </source>
</evidence>
<dbReference type="InterPro" id="IPR001584">
    <property type="entry name" value="Integrase_cat-core"/>
</dbReference>
<evidence type="ECO:0000313" key="18">
    <source>
        <dbReference type="Proteomes" id="UP000000561"/>
    </source>
</evidence>
<evidence type="ECO:0000313" key="17">
    <source>
        <dbReference type="EMBL" id="KIS66830.1"/>
    </source>
</evidence>
<dbReference type="GO" id="GO:0003964">
    <property type="term" value="F:RNA-directed DNA polymerase activity"/>
    <property type="evidence" value="ECO:0007669"/>
    <property type="project" value="UniProtKB-KW"/>
</dbReference>
<dbReference type="GO" id="GO:0006310">
    <property type="term" value="P:DNA recombination"/>
    <property type="evidence" value="ECO:0007669"/>
    <property type="project" value="UniProtKB-KW"/>
</dbReference>
<keyword evidence="6" id="KW-0378">Hydrolase</keyword>
<keyword evidence="2" id="KW-0548">Nucleotidyltransferase</keyword>
<dbReference type="InterPro" id="IPR012337">
    <property type="entry name" value="RNaseH-like_sf"/>
</dbReference>
<protein>
    <recommendedName>
        <fullName evidence="16">Integrase catalytic domain-containing protein</fullName>
    </recommendedName>
</protein>
<comment type="catalytic activity">
    <reaction evidence="13">
        <text>DNA(n) + a 2'-deoxyribonucleoside 5'-triphosphate = DNA(n+1) + diphosphate</text>
        <dbReference type="Rhea" id="RHEA:22508"/>
        <dbReference type="Rhea" id="RHEA-COMP:17339"/>
        <dbReference type="Rhea" id="RHEA-COMP:17340"/>
        <dbReference type="ChEBI" id="CHEBI:33019"/>
        <dbReference type="ChEBI" id="CHEBI:61560"/>
        <dbReference type="ChEBI" id="CHEBI:173112"/>
        <dbReference type="EC" id="2.7.7.49"/>
    </reaction>
</comment>
<dbReference type="InterPro" id="IPR036397">
    <property type="entry name" value="RNaseH_sf"/>
</dbReference>
<dbReference type="GO" id="GO:0032196">
    <property type="term" value="P:transposition"/>
    <property type="evidence" value="ECO:0007669"/>
    <property type="project" value="UniProtKB-KW"/>
</dbReference>
<dbReference type="Pfam" id="PF25597">
    <property type="entry name" value="SH3_retrovirus"/>
    <property type="match status" value="1"/>
</dbReference>
<dbReference type="eggNOG" id="KOG0017">
    <property type="taxonomic scope" value="Eukaryota"/>
</dbReference>
<dbReference type="GO" id="GO:0004519">
    <property type="term" value="F:endonuclease activity"/>
    <property type="evidence" value="ECO:0007669"/>
    <property type="project" value="UniProtKB-KW"/>
</dbReference>
<dbReference type="InterPro" id="IPR057670">
    <property type="entry name" value="SH3_retrovirus"/>
</dbReference>
<dbReference type="OrthoDB" id="7691805at2759"/>
<accession>A0A0D1DWA8</accession>
<dbReference type="RefSeq" id="XP_011391784.1">
    <property type="nucleotide sequence ID" value="XM_011393482.1"/>
</dbReference>
<evidence type="ECO:0000256" key="8">
    <source>
        <dbReference type="ARBA" id="ARBA00022884"/>
    </source>
</evidence>
<evidence type="ECO:0000256" key="1">
    <source>
        <dbReference type="ARBA" id="ARBA00022578"/>
    </source>
</evidence>
<dbReference type="GO" id="GO:0046872">
    <property type="term" value="F:metal ion binding"/>
    <property type="evidence" value="ECO:0007669"/>
    <property type="project" value="UniProtKB-KW"/>
</dbReference>
<organism evidence="17 18">
    <name type="scientific">Mycosarcoma maydis</name>
    <name type="common">Corn smut fungus</name>
    <name type="synonym">Ustilago maydis</name>
    <dbReference type="NCBI Taxonomy" id="5270"/>
    <lineage>
        <taxon>Eukaryota</taxon>
        <taxon>Fungi</taxon>
        <taxon>Dikarya</taxon>
        <taxon>Basidiomycota</taxon>
        <taxon>Ustilaginomycotina</taxon>
        <taxon>Ustilaginomycetes</taxon>
        <taxon>Ustilaginales</taxon>
        <taxon>Ustilaginaceae</taxon>
        <taxon>Mycosarcoma</taxon>
    </lineage>
</organism>
<name>A0A0D1DWA8_MYCMD</name>
<keyword evidence="4" id="KW-0479">Metal-binding</keyword>
<evidence type="ECO:0000256" key="12">
    <source>
        <dbReference type="ARBA" id="ARBA00023172"/>
    </source>
</evidence>
<evidence type="ECO:0000256" key="5">
    <source>
        <dbReference type="ARBA" id="ARBA00022759"/>
    </source>
</evidence>
<dbReference type="EMBL" id="CM003156">
    <property type="protein sequence ID" value="KIS66830.1"/>
    <property type="molecule type" value="Genomic_DNA"/>
</dbReference>
<evidence type="ECO:0000256" key="7">
    <source>
        <dbReference type="ARBA" id="ARBA00022842"/>
    </source>
</evidence>
<keyword evidence="7" id="KW-0460">Magnesium</keyword>
<evidence type="ECO:0000256" key="2">
    <source>
        <dbReference type="ARBA" id="ARBA00022695"/>
    </source>
</evidence>
<feature type="compositionally biased region" description="Basic residues" evidence="15">
    <location>
        <begin position="1"/>
        <end position="10"/>
    </location>
</feature>
<sequence length="999" mass="112571">MVNTRSRHGRSPSLDDLEYEPSAESNTEQQTREYELPGRTPGVDDNNDETDTDDADNIGKGRTVVFETAAETSGEDERREVEPVVSYPTSGYINGTIKPSSKKFNREFDNCLVSGIQQTFALDGEHNVNWVLLELSTKHRGSYRLLQKIEEKLSSPRERAMRKVALIGQVNNVKMYHNDVRKLCIELRSIRSESVIIGKPASDESLYGALQRECFKHPLYKEVCASDQSLTFENLADLLCIHQTKYESLGTAIQPGNAQARVAEVDETPAQAHNAEAKPASRAQRKRQQTCPRCEQRGHSRQQCASHHMVNNKQILGQPKGMSQTRVHSGEPGLEGSTYWGRTGSDGGGWYLPDRCPATDEGARVTLDREGGQIYLADGIPLRIVKNRKRRLFEFKGETWKEHALVASPDLFMGVEENFASAERKPKLTATERWHERLGHPGRDKTRKLLQLLKNERDIKLDAETPTNCAGCIQAKSTKARHGAGSGERADAPLDLVHIDLIIDSSRETEFTCTLVAVDDYSKYVYVQPLVSKADAFLELQRMVSFLELQTGRQLKALRSDQGSEWTKAEARIWARDKGILWQMTVSYDSKQNGRVERMNRSLQEKMRALLIQRKLPARFWPYAFRTAAFLINLTPNVDDKIPYAQIFSKTPTRFIRLLRVFGCLAWVNIPKAKRNRQKIDERSVPAIFIGYSLERKGWLFYSPNYSPNIFWSNSAKFMEVQSWAERTAWRPIDISPPHAPTHEEDVPDFGYTEIDQFDETANAPIDDFVDIDAIPDDADGMLPPPETTQEAAPVSSDGAQASREVTPVSSVGATDGTDTRDVLQPAGPSVDLPFRDNEAILSEKYAAIQNSKNEWGHMINFFAPQLTESIQDGFPERPTDAQPDDADPETWPRHLRRAPLSVNLRTGHALTITTSPAVNLSPTLNQAKRGEDWPLWQEAMRSEIGGLEANDTWIVADLPPGQNLVDSKWVLKIKTDAYRVPTRYKARLVARGFTQREG</sequence>
<evidence type="ECO:0000256" key="14">
    <source>
        <dbReference type="ARBA" id="ARBA00049244"/>
    </source>
</evidence>
<dbReference type="PANTHER" id="PTHR42648:SF11">
    <property type="entry name" value="TRANSPOSON TY4-P GAG-POL POLYPROTEIN"/>
    <property type="match status" value="1"/>
</dbReference>
<evidence type="ECO:0000256" key="9">
    <source>
        <dbReference type="ARBA" id="ARBA00022908"/>
    </source>
</evidence>
<keyword evidence="3" id="KW-0540">Nuclease</keyword>
<reference evidence="17 18" key="1">
    <citation type="journal article" date="2006" name="Nature">
        <title>Insights from the genome of the biotrophic fungal plant pathogen Ustilago maydis.</title>
        <authorList>
            <person name="Kamper J."/>
            <person name="Kahmann R."/>
            <person name="Bolker M."/>
            <person name="Ma L.J."/>
            <person name="Brefort T."/>
            <person name="Saville B.J."/>
            <person name="Banuett F."/>
            <person name="Kronstad J.W."/>
            <person name="Gold S.E."/>
            <person name="Muller O."/>
            <person name="Perlin M.H."/>
            <person name="Wosten H.A."/>
            <person name="de Vries R."/>
            <person name="Ruiz-Herrera J."/>
            <person name="Reynaga-Pena C.G."/>
            <person name="Snetselaar K."/>
            <person name="McCann M."/>
            <person name="Perez-Martin J."/>
            <person name="Feldbrugge M."/>
            <person name="Basse C.W."/>
            <person name="Steinberg G."/>
            <person name="Ibeas J.I."/>
            <person name="Holloman W."/>
            <person name="Guzman P."/>
            <person name="Farman M."/>
            <person name="Stajich J.E."/>
            <person name="Sentandreu R."/>
            <person name="Gonzalez-Prieto J.M."/>
            <person name="Kennell J.C."/>
            <person name="Molina L."/>
            <person name="Schirawski J."/>
            <person name="Mendoza-Mendoza A."/>
            <person name="Greilinger D."/>
            <person name="Munch K."/>
            <person name="Rossel N."/>
            <person name="Scherer M."/>
            <person name="Vranes M."/>
            <person name="Ladendorf O."/>
            <person name="Vincon V."/>
            <person name="Fuchs U."/>
            <person name="Sandrock B."/>
            <person name="Meng S."/>
            <person name="Ho E.C."/>
            <person name="Cahill M.J."/>
            <person name="Boyce K.J."/>
            <person name="Klose J."/>
            <person name="Klosterman S.J."/>
            <person name="Deelstra H.J."/>
            <person name="Ortiz-Castellanos L."/>
            <person name="Li W."/>
            <person name="Sanchez-Alonso P."/>
            <person name="Schreier P.H."/>
            <person name="Hauser-Hahn I."/>
            <person name="Vaupel M."/>
            <person name="Koopmann E."/>
            <person name="Friedrich G."/>
            <person name="Voss H."/>
            <person name="Schluter T."/>
            <person name="Margolis J."/>
            <person name="Platt D."/>
            <person name="Swimmer C."/>
            <person name="Gnirke A."/>
            <person name="Chen F."/>
            <person name="Vysotskaia V."/>
            <person name="Mannhaupt G."/>
            <person name="Guldener U."/>
            <person name="Munsterkotter M."/>
            <person name="Haase D."/>
            <person name="Oesterheld M."/>
            <person name="Mewes H.W."/>
            <person name="Mauceli E.W."/>
            <person name="DeCaprio D."/>
            <person name="Wade C.M."/>
            <person name="Butler J."/>
            <person name="Young S."/>
            <person name="Jaffe D.B."/>
            <person name="Calvo S."/>
            <person name="Nusbaum C."/>
            <person name="Galagan J."/>
            <person name="Birren B.W."/>
        </authorList>
    </citation>
    <scope>NUCLEOTIDE SEQUENCE [LARGE SCALE GENOMIC DNA]</scope>
    <source>
        <strain evidence="18">DSM 14603 / FGSC 9021 / UM521</strain>
    </source>
</reference>
<feature type="non-terminal residue" evidence="17">
    <location>
        <position position="999"/>
    </location>
</feature>
<proteinExistence type="predicted"/>
<dbReference type="GO" id="GO:0016787">
    <property type="term" value="F:hydrolase activity"/>
    <property type="evidence" value="ECO:0007669"/>
    <property type="project" value="UniProtKB-KW"/>
</dbReference>
<dbReference type="AlphaFoldDB" id="A0A0D1DWA8"/>
<dbReference type="InParanoid" id="A0A0D1DWA8"/>
<evidence type="ECO:0000256" key="3">
    <source>
        <dbReference type="ARBA" id="ARBA00022722"/>
    </source>
</evidence>
<dbReference type="PANTHER" id="PTHR42648">
    <property type="entry name" value="TRANSPOSASE, PUTATIVE-RELATED"/>
    <property type="match status" value="1"/>
</dbReference>
<gene>
    <name evidence="17" type="ORF">UMAG_12288</name>
</gene>
<feature type="region of interest" description="Disordered" evidence="15">
    <location>
        <begin position="872"/>
        <end position="893"/>
    </location>
</feature>
<keyword evidence="11" id="KW-0239">DNA-directed DNA polymerase</keyword>
<feature type="region of interest" description="Disordered" evidence="15">
    <location>
        <begin position="777"/>
        <end position="831"/>
    </location>
</feature>
<keyword evidence="8" id="KW-0694">RNA-binding</keyword>
<evidence type="ECO:0000256" key="15">
    <source>
        <dbReference type="SAM" id="MobiDB-lite"/>
    </source>
</evidence>
<evidence type="ECO:0000256" key="4">
    <source>
        <dbReference type="ARBA" id="ARBA00022723"/>
    </source>
</evidence>
<keyword evidence="5" id="KW-0255">Endonuclease</keyword>
<comment type="catalytic activity">
    <reaction evidence="14">
        <text>DNA(n) + a 2'-deoxyribonucleoside 5'-triphosphate = DNA(n+1) + diphosphate</text>
        <dbReference type="Rhea" id="RHEA:22508"/>
        <dbReference type="Rhea" id="RHEA-COMP:17339"/>
        <dbReference type="Rhea" id="RHEA-COMP:17340"/>
        <dbReference type="ChEBI" id="CHEBI:33019"/>
        <dbReference type="ChEBI" id="CHEBI:61560"/>
        <dbReference type="ChEBI" id="CHEBI:173112"/>
        <dbReference type="EC" id="2.7.7.7"/>
    </reaction>
</comment>
<dbReference type="PROSITE" id="PS50994">
    <property type="entry name" value="INTEGRASE"/>
    <property type="match status" value="1"/>
</dbReference>
<feature type="compositionally biased region" description="Acidic residues" evidence="15">
    <location>
        <begin position="45"/>
        <end position="56"/>
    </location>
</feature>
<feature type="domain" description="Integrase catalytic" evidence="16">
    <location>
        <begin position="489"/>
        <end position="660"/>
    </location>
</feature>
<keyword evidence="12" id="KW-0233">DNA recombination</keyword>
<evidence type="ECO:0000259" key="16">
    <source>
        <dbReference type="PROSITE" id="PS50994"/>
    </source>
</evidence>
<dbReference type="Gene3D" id="3.30.420.10">
    <property type="entry name" value="Ribonuclease H-like superfamily/Ribonuclease H"/>
    <property type="match status" value="1"/>
</dbReference>
<dbReference type="GO" id="GO:0005634">
    <property type="term" value="C:nucleus"/>
    <property type="evidence" value="ECO:0007669"/>
    <property type="project" value="UniProtKB-ARBA"/>
</dbReference>
<keyword evidence="18" id="KW-1185">Reference proteome</keyword>
<keyword evidence="11" id="KW-0808">Transferase</keyword>
<keyword evidence="9" id="KW-0229">DNA integration</keyword>
<keyword evidence="10" id="KW-0695">RNA-directed DNA polymerase</keyword>
<evidence type="ECO:0000256" key="13">
    <source>
        <dbReference type="ARBA" id="ARBA00048173"/>
    </source>
</evidence>
<dbReference type="GO" id="GO:0015074">
    <property type="term" value="P:DNA integration"/>
    <property type="evidence" value="ECO:0007669"/>
    <property type="project" value="UniProtKB-KW"/>
</dbReference>
<dbReference type="GO" id="GO:0003723">
    <property type="term" value="F:RNA binding"/>
    <property type="evidence" value="ECO:0007669"/>
    <property type="project" value="UniProtKB-KW"/>
</dbReference>
<dbReference type="Pfam" id="PF00665">
    <property type="entry name" value="rve"/>
    <property type="match status" value="1"/>
</dbReference>
<keyword evidence="1" id="KW-0815">Transposition</keyword>